<dbReference type="AlphaFoldDB" id="A0A6B3NDS3"/>
<dbReference type="GO" id="GO:0004131">
    <property type="term" value="F:cytosine deaminase activity"/>
    <property type="evidence" value="ECO:0007669"/>
    <property type="project" value="TreeGrafter"/>
</dbReference>
<dbReference type="SUPFAM" id="SSF51338">
    <property type="entry name" value="Composite domain of metallo-dependent hydrolases"/>
    <property type="match status" value="1"/>
</dbReference>
<dbReference type="Gene3D" id="2.30.40.10">
    <property type="entry name" value="Urease, subunit C, domain 1"/>
    <property type="match status" value="1"/>
</dbReference>
<dbReference type="PANTHER" id="PTHR32027">
    <property type="entry name" value="CYTOSINE DEAMINASE"/>
    <property type="match status" value="1"/>
</dbReference>
<dbReference type="NCBIfam" id="NF005748">
    <property type="entry name" value="PRK07572.1"/>
    <property type="match status" value="1"/>
</dbReference>
<gene>
    <name evidence="4" type="primary">codA</name>
    <name evidence="4" type="ORF">F6J89_27535</name>
</gene>
<reference evidence="4" key="1">
    <citation type="submission" date="2019-11" db="EMBL/GenBank/DDBJ databases">
        <title>Genomic insights into an expanded diversity of filamentous marine cyanobacteria reveals the extraordinary biosynthetic potential of Moorea and Okeania.</title>
        <authorList>
            <person name="Ferreira Leao T."/>
            <person name="Wang M."/>
            <person name="Moss N."/>
            <person name="Da Silva R."/>
            <person name="Sanders J."/>
            <person name="Nurk S."/>
            <person name="Gurevich A."/>
            <person name="Humphrey G."/>
            <person name="Reher R."/>
            <person name="Zhu Q."/>
            <person name="Belda-Ferre P."/>
            <person name="Glukhov E."/>
            <person name="Rex R."/>
            <person name="Dorrestein P.C."/>
            <person name="Knight R."/>
            <person name="Pevzner P."/>
            <person name="Gerwick W.H."/>
            <person name="Gerwick L."/>
        </authorList>
    </citation>
    <scope>NUCLEOTIDE SEQUENCE</scope>
    <source>
        <strain evidence="4">SIO1C4</strain>
    </source>
</reference>
<dbReference type="InterPro" id="IPR013108">
    <property type="entry name" value="Amidohydro_3"/>
</dbReference>
<comment type="caution">
    <text evidence="4">The sequence shown here is derived from an EMBL/GenBank/DDBJ whole genome shotgun (WGS) entry which is preliminary data.</text>
</comment>
<dbReference type="FunFam" id="3.20.20.140:FF:000019">
    <property type="entry name" value="Cytosine deaminase"/>
    <property type="match status" value="1"/>
</dbReference>
<name>A0A6B3NDS3_9CYAN</name>
<dbReference type="GO" id="GO:0046872">
    <property type="term" value="F:metal ion binding"/>
    <property type="evidence" value="ECO:0007669"/>
    <property type="project" value="UniProtKB-KW"/>
</dbReference>
<dbReference type="InterPro" id="IPR032466">
    <property type="entry name" value="Metal_Hydrolase"/>
</dbReference>
<sequence>MSPQTYDLLIRSSKLPGTTQPTEQLVDIGIKDGLIVAIAPTLKEPATTELDAQGKLVSPSFVESHIHLDSALTAGEPRWNESGTLFEGIQIWGERKQNLTLADVKARALATLKQQATQGVLFVRSHVDVSEPQLIALQALLEVKEEVKDWMNLQVVAFPQDGIYSKLENEALLEKALELGADVVGGIPHYEFTREDGVRSVHRVFELAQQYNKLIDIHCDEIDDEQSRFLEVIAACAIRTGLGSRVTASHTTAFGSYNDAYAYKLMGFLQQAQINFIANPLINITLQGRTDTYPKRRGVTRVKELWQQELNVSFGHDCVQDPWYSLGTGNMLDVAFMGVHVCQMTGRAEIDGCYEMVTSNGAKTLNLQAD</sequence>
<keyword evidence="1" id="KW-0479">Metal-binding</keyword>
<proteinExistence type="predicted"/>
<dbReference type="Gene3D" id="3.20.20.140">
    <property type="entry name" value="Metal-dependent hydrolases"/>
    <property type="match status" value="1"/>
</dbReference>
<evidence type="ECO:0000256" key="1">
    <source>
        <dbReference type="ARBA" id="ARBA00022723"/>
    </source>
</evidence>
<dbReference type="EMBL" id="JAAHFQ010000768">
    <property type="protein sequence ID" value="NER31269.1"/>
    <property type="molecule type" value="Genomic_DNA"/>
</dbReference>
<evidence type="ECO:0000256" key="2">
    <source>
        <dbReference type="ARBA" id="ARBA00022801"/>
    </source>
</evidence>
<dbReference type="SUPFAM" id="SSF51556">
    <property type="entry name" value="Metallo-dependent hydrolases"/>
    <property type="match status" value="1"/>
</dbReference>
<dbReference type="Pfam" id="PF07969">
    <property type="entry name" value="Amidohydro_3"/>
    <property type="match status" value="1"/>
</dbReference>
<organism evidence="4">
    <name type="scientific">Symploca sp. SIO1C4</name>
    <dbReference type="NCBI Taxonomy" id="2607765"/>
    <lineage>
        <taxon>Bacteria</taxon>
        <taxon>Bacillati</taxon>
        <taxon>Cyanobacteriota</taxon>
        <taxon>Cyanophyceae</taxon>
        <taxon>Coleofasciculales</taxon>
        <taxon>Coleofasciculaceae</taxon>
        <taxon>Symploca</taxon>
    </lineage>
</organism>
<dbReference type="CDD" id="cd01293">
    <property type="entry name" value="Bact_CD"/>
    <property type="match status" value="1"/>
</dbReference>
<dbReference type="InterPro" id="IPR011059">
    <property type="entry name" value="Metal-dep_hydrolase_composite"/>
</dbReference>
<dbReference type="InterPro" id="IPR052349">
    <property type="entry name" value="Metallo-hydrolase_Enzymes"/>
</dbReference>
<dbReference type="PANTHER" id="PTHR32027:SF0">
    <property type="entry name" value="CYTOSINE DEAMINASE"/>
    <property type="match status" value="1"/>
</dbReference>
<protein>
    <submittedName>
        <fullName evidence="4">Cytosine deaminase</fullName>
    </submittedName>
</protein>
<feature type="domain" description="Amidohydrolase 3" evidence="3">
    <location>
        <begin position="49"/>
        <end position="368"/>
    </location>
</feature>
<dbReference type="NCBIfam" id="NF006685">
    <property type="entry name" value="PRK09230.1"/>
    <property type="match status" value="1"/>
</dbReference>
<dbReference type="GO" id="GO:0035888">
    <property type="term" value="F:isoguanine deaminase activity"/>
    <property type="evidence" value="ECO:0007669"/>
    <property type="project" value="TreeGrafter"/>
</dbReference>
<accession>A0A6B3NDS3</accession>
<dbReference type="GO" id="GO:0006209">
    <property type="term" value="P:cytosine catabolic process"/>
    <property type="evidence" value="ECO:0007669"/>
    <property type="project" value="TreeGrafter"/>
</dbReference>
<keyword evidence="2" id="KW-0378">Hydrolase</keyword>
<evidence type="ECO:0000313" key="4">
    <source>
        <dbReference type="EMBL" id="NER31269.1"/>
    </source>
</evidence>
<evidence type="ECO:0000259" key="3">
    <source>
        <dbReference type="Pfam" id="PF07969"/>
    </source>
</evidence>